<evidence type="ECO:0000256" key="1">
    <source>
        <dbReference type="SAM" id="SignalP"/>
    </source>
</evidence>
<sequence length="224" mass="26160">MKKIIVMMMLLVGLITMPTQKAHAIWWVVVKAAVKKAILAADLAIQRQQNKVIWLQNAQKTIENAMSKLKLEEISDWTEKQRSLYKNYFEELNKVKTIITYYKRIKEIGEKQLQLVNEYKRAWSLIRDDKHFRPEEISYIARVYQGILEETVNNVEQLTMVVNSFSTTMSDAKRLAIIGAAGDQVDQNYADLKRFNSENYLLSLSRSKNEIEARQLRVLYGIQQ</sequence>
<accession>A0ABV2TCF7</accession>
<dbReference type="EMBL" id="JBEXAC010000002">
    <property type="protein sequence ID" value="MET7000719.1"/>
    <property type="molecule type" value="Genomic_DNA"/>
</dbReference>
<dbReference type="Proteomes" id="UP001549749">
    <property type="component" value="Unassembled WGS sequence"/>
</dbReference>
<organism evidence="2 3">
    <name type="scientific">Chitinophaga defluvii</name>
    <dbReference type="NCBI Taxonomy" id="3163343"/>
    <lineage>
        <taxon>Bacteria</taxon>
        <taxon>Pseudomonadati</taxon>
        <taxon>Bacteroidota</taxon>
        <taxon>Chitinophagia</taxon>
        <taxon>Chitinophagales</taxon>
        <taxon>Chitinophagaceae</taxon>
        <taxon>Chitinophaga</taxon>
    </lineage>
</organism>
<name>A0ABV2TCF7_9BACT</name>
<keyword evidence="1" id="KW-0732">Signal</keyword>
<dbReference type="RefSeq" id="WP_354663271.1">
    <property type="nucleotide sequence ID" value="NZ_JBEXAC010000002.1"/>
</dbReference>
<proteinExistence type="predicted"/>
<protein>
    <submittedName>
        <fullName evidence="2">Conjugal transfer protein TraI</fullName>
    </submittedName>
</protein>
<feature type="signal peptide" evidence="1">
    <location>
        <begin position="1"/>
        <end position="24"/>
    </location>
</feature>
<keyword evidence="3" id="KW-1185">Reference proteome</keyword>
<comment type="caution">
    <text evidence="2">The sequence shown here is derived from an EMBL/GenBank/DDBJ whole genome shotgun (WGS) entry which is preliminary data.</text>
</comment>
<feature type="chain" id="PRO_5045924950" evidence="1">
    <location>
        <begin position="25"/>
        <end position="224"/>
    </location>
</feature>
<gene>
    <name evidence="2" type="ORF">ABR189_25270</name>
</gene>
<evidence type="ECO:0000313" key="3">
    <source>
        <dbReference type="Proteomes" id="UP001549749"/>
    </source>
</evidence>
<reference evidence="2 3" key="1">
    <citation type="submission" date="2024-06" db="EMBL/GenBank/DDBJ databases">
        <title>Chitinophaga defluvii sp. nov., isolated from municipal sewage.</title>
        <authorList>
            <person name="Zhang L."/>
        </authorList>
    </citation>
    <scope>NUCLEOTIDE SEQUENCE [LARGE SCALE GENOMIC DNA]</scope>
    <source>
        <strain evidence="2 3">H8</strain>
    </source>
</reference>
<evidence type="ECO:0000313" key="2">
    <source>
        <dbReference type="EMBL" id="MET7000719.1"/>
    </source>
</evidence>